<accession>A0A1B2HXQ5</accession>
<protein>
    <recommendedName>
        <fullName evidence="3">DUF3168 domain-containing protein</fullName>
    </recommendedName>
</protein>
<organism evidence="1 2">
    <name type="scientific">Lentzea guizhouensis</name>
    <dbReference type="NCBI Taxonomy" id="1586287"/>
    <lineage>
        <taxon>Bacteria</taxon>
        <taxon>Bacillati</taxon>
        <taxon>Actinomycetota</taxon>
        <taxon>Actinomycetes</taxon>
        <taxon>Pseudonocardiales</taxon>
        <taxon>Pseudonocardiaceae</taxon>
        <taxon>Lentzea</taxon>
    </lineage>
</organism>
<dbReference type="EMBL" id="CP016793">
    <property type="protein sequence ID" value="ANZ42496.1"/>
    <property type="molecule type" value="Genomic_DNA"/>
</dbReference>
<dbReference type="InterPro" id="IPR053745">
    <property type="entry name" value="Viral_Tail_Comp_sf"/>
</dbReference>
<gene>
    <name evidence="1" type="ORF">BBK82_04995</name>
</gene>
<keyword evidence="2" id="KW-1185">Reference proteome</keyword>
<dbReference type="OrthoDB" id="7630456at2"/>
<reference evidence="1 2" key="1">
    <citation type="submission" date="2016-07" db="EMBL/GenBank/DDBJ databases">
        <title>Complete genome sequence of the Lentzea guizhouensis DHS C013.</title>
        <authorList>
            <person name="Cao C."/>
        </authorList>
    </citation>
    <scope>NUCLEOTIDE SEQUENCE [LARGE SCALE GENOMIC DNA]</scope>
    <source>
        <strain evidence="1 2">DHS C013</strain>
    </source>
</reference>
<name>A0A1B2HXQ5_9PSEU</name>
<evidence type="ECO:0008006" key="3">
    <source>
        <dbReference type="Google" id="ProtNLM"/>
    </source>
</evidence>
<evidence type="ECO:0000313" key="2">
    <source>
        <dbReference type="Proteomes" id="UP000093053"/>
    </source>
</evidence>
<sequence length="113" mass="13055">MAAVSGVYDQVPEPAAFPYIRLGDTTEVPDDNHSRRGSRVTTTLHIFSRYRGNKQGLQILGQVDRLLDRQALLVPGYRDVSCAREFHQTLRDPDPEIRHIPVRYRLWLTREDP</sequence>
<dbReference type="STRING" id="1586287.BBK82_04995"/>
<dbReference type="InterPro" id="IPR021508">
    <property type="entry name" value="Gp17-like"/>
</dbReference>
<dbReference type="Proteomes" id="UP000093053">
    <property type="component" value="Chromosome"/>
</dbReference>
<dbReference type="KEGG" id="led:BBK82_04995"/>
<dbReference type="Gene3D" id="3.30.2000.30">
    <property type="match status" value="1"/>
</dbReference>
<proteinExistence type="predicted"/>
<evidence type="ECO:0000313" key="1">
    <source>
        <dbReference type="EMBL" id="ANZ42496.1"/>
    </source>
</evidence>
<dbReference type="AlphaFoldDB" id="A0A1B2HXQ5"/>
<dbReference type="Pfam" id="PF11367">
    <property type="entry name" value="Tail_completion_gp17"/>
    <property type="match status" value="1"/>
</dbReference>